<keyword evidence="3" id="KW-1185">Reference proteome</keyword>
<dbReference type="Pfam" id="PF07228">
    <property type="entry name" value="SpoIIE"/>
    <property type="match status" value="1"/>
</dbReference>
<evidence type="ECO:0000313" key="2">
    <source>
        <dbReference type="EMBL" id="GLC23705.1"/>
    </source>
</evidence>
<gene>
    <name evidence="2" type="ORF">rosag_02180</name>
</gene>
<dbReference type="InterPro" id="IPR036890">
    <property type="entry name" value="HATPase_C_sf"/>
</dbReference>
<dbReference type="Pfam" id="PF13581">
    <property type="entry name" value="HATPase_c_2"/>
    <property type="match status" value="1"/>
</dbReference>
<dbReference type="PANTHER" id="PTHR35801:SF1">
    <property type="entry name" value="PHOSPHOSERINE PHOSPHATASE RSBX"/>
    <property type="match status" value="1"/>
</dbReference>
<dbReference type="InterPro" id="IPR036457">
    <property type="entry name" value="PPM-type-like_dom_sf"/>
</dbReference>
<dbReference type="InterPro" id="IPR003594">
    <property type="entry name" value="HATPase_dom"/>
</dbReference>
<protein>
    <submittedName>
        <fullName evidence="2">TorS-related protein</fullName>
    </submittedName>
</protein>
<dbReference type="InterPro" id="IPR001932">
    <property type="entry name" value="PPM-type_phosphatase-like_dom"/>
</dbReference>
<comment type="caution">
    <text evidence="2">The sequence shown here is derived from an EMBL/GenBank/DDBJ whole genome shotgun (WGS) entry which is preliminary data.</text>
</comment>
<feature type="domain" description="PPM-type phosphatase" evidence="1">
    <location>
        <begin position="158"/>
        <end position="359"/>
    </location>
</feature>
<dbReference type="AlphaFoldDB" id="A0AA37PZA1"/>
<accession>A0AA37PZA1</accession>
<dbReference type="Proteomes" id="UP001161325">
    <property type="component" value="Unassembled WGS sequence"/>
</dbReference>
<dbReference type="SUPFAM" id="SSF81606">
    <property type="entry name" value="PP2C-like"/>
    <property type="match status" value="1"/>
</dbReference>
<dbReference type="Gene3D" id="3.30.565.10">
    <property type="entry name" value="Histidine kinase-like ATPase, C-terminal domain"/>
    <property type="match status" value="1"/>
</dbReference>
<reference evidence="2" key="1">
    <citation type="submission" date="2022-08" db="EMBL/GenBank/DDBJ databases">
        <title>Draft genome sequencing of Roseisolibacter agri AW1220.</title>
        <authorList>
            <person name="Tobiishi Y."/>
            <person name="Tonouchi A."/>
        </authorList>
    </citation>
    <scope>NUCLEOTIDE SEQUENCE</scope>
    <source>
        <strain evidence="2">AW1220</strain>
    </source>
</reference>
<dbReference type="InterPro" id="IPR039248">
    <property type="entry name" value="Ptase_RsbX"/>
</dbReference>
<name>A0AA37PZA1_9BACT</name>
<dbReference type="EMBL" id="BRXS01000001">
    <property type="protein sequence ID" value="GLC23705.1"/>
    <property type="molecule type" value="Genomic_DNA"/>
</dbReference>
<dbReference type="PANTHER" id="PTHR35801">
    <property type="entry name" value="PHOSPHOSERINE PHOSPHATASE RSBX"/>
    <property type="match status" value="1"/>
</dbReference>
<proteinExistence type="predicted"/>
<dbReference type="Gene3D" id="3.60.40.10">
    <property type="entry name" value="PPM-type phosphatase domain"/>
    <property type="match status" value="1"/>
</dbReference>
<evidence type="ECO:0000313" key="3">
    <source>
        <dbReference type="Proteomes" id="UP001161325"/>
    </source>
</evidence>
<dbReference type="RefSeq" id="WP_284348148.1">
    <property type="nucleotide sequence ID" value="NZ_BRXS01000001.1"/>
</dbReference>
<dbReference type="SMART" id="SM00331">
    <property type="entry name" value="PP2C_SIG"/>
    <property type="match status" value="1"/>
</dbReference>
<organism evidence="2 3">
    <name type="scientific">Roseisolibacter agri</name>
    <dbReference type="NCBI Taxonomy" id="2014610"/>
    <lineage>
        <taxon>Bacteria</taxon>
        <taxon>Pseudomonadati</taxon>
        <taxon>Gemmatimonadota</taxon>
        <taxon>Gemmatimonadia</taxon>
        <taxon>Gemmatimonadales</taxon>
        <taxon>Gemmatimonadaceae</taxon>
        <taxon>Roseisolibacter</taxon>
    </lineage>
</organism>
<evidence type="ECO:0000259" key="1">
    <source>
        <dbReference type="SMART" id="SM00331"/>
    </source>
</evidence>
<sequence>MSPATVVLESRTGVLAPVLVPIDHASRVGEARRAVAALAAALGLDEVAQGRAALIATEAAGNLAKHARDGVLLAQAVGPADAPLLELLAIDRGPGMADPARCLRDGFSTAGTPGTGLGAIQRTADLFDLDSHPGRGTVLLAHVRNGGGGRPAPPSNTLLQVGAICLPIAGERACGDAWMVLDDGGRAVVLVVDGLGHGEHAAVAAGAALDATRAAGLPRDGVAAYGPAATLALLHAALRPTRGAAVGLGLVDGTSGTVRFGGVGNVAAAVMPDVSAPDRTRGLVSQNGIVGHQARTASEVAERCPPGALLMLASDGVRPQWRLDALPGLARRHPSVIAATLWRDLARGRDDATVLVTRVVGTAGAPPAAPPFA</sequence>